<dbReference type="EMBL" id="UINC01001100">
    <property type="protein sequence ID" value="SUZ70735.1"/>
    <property type="molecule type" value="Genomic_DNA"/>
</dbReference>
<gene>
    <name evidence="1" type="ORF">METZ01_LOCUS23589</name>
</gene>
<sequence>MTRNLFILFLAALIWIPGCASHPAIQPHLAEEGKTEMGFSLSLENVIPVIWYRRGLNKNTDVGLRIGIPLSGTGVDINRVLFRNDRKWDILNLAWSFNPNSNFDVTYMKFSRAKKENRGILPVSWMGFRIMIIPNGVLRQQDTEGLYSASTRAGLLYGRQIGKKWGIEFGYYHDFQAMPFSKVFSFDWNPKSPKVINEYGDTYVNFPPTNNGLPSEYSRLTGLSFQIYMYLGKKQ</sequence>
<organism evidence="1">
    <name type="scientific">marine metagenome</name>
    <dbReference type="NCBI Taxonomy" id="408172"/>
    <lineage>
        <taxon>unclassified sequences</taxon>
        <taxon>metagenomes</taxon>
        <taxon>ecological metagenomes</taxon>
    </lineage>
</organism>
<dbReference type="AlphaFoldDB" id="A0A381PUM7"/>
<evidence type="ECO:0008006" key="2">
    <source>
        <dbReference type="Google" id="ProtNLM"/>
    </source>
</evidence>
<name>A0A381PUM7_9ZZZZ</name>
<evidence type="ECO:0000313" key="1">
    <source>
        <dbReference type="EMBL" id="SUZ70735.1"/>
    </source>
</evidence>
<reference evidence="1" key="1">
    <citation type="submission" date="2018-05" db="EMBL/GenBank/DDBJ databases">
        <authorList>
            <person name="Lanie J.A."/>
            <person name="Ng W.-L."/>
            <person name="Kazmierczak K.M."/>
            <person name="Andrzejewski T.M."/>
            <person name="Davidsen T.M."/>
            <person name="Wayne K.J."/>
            <person name="Tettelin H."/>
            <person name="Glass J.I."/>
            <person name="Rusch D."/>
            <person name="Podicherti R."/>
            <person name="Tsui H.-C.T."/>
            <person name="Winkler M.E."/>
        </authorList>
    </citation>
    <scope>NUCLEOTIDE SEQUENCE</scope>
</reference>
<proteinExistence type="predicted"/>
<protein>
    <recommendedName>
        <fullName evidence="2">Outer membrane protein beta-barrel domain-containing protein</fullName>
    </recommendedName>
</protein>
<accession>A0A381PUM7</accession>